<name>A0ABS4I9D2_9BACL</name>
<sequence length="144" mass="16522">MNLKILEVAKLQIQVSFWKQIVSGDCSEAILSSGRRLGIEWKEPSFILGLIHIDYASLMKSYGLKDKQLIFYFGLYNIAQELATSKDGISVFTDDGLELHFVKNYRNNLAINAADSFRQFVLDLQSKAEKYLRLATHIVFSYEF</sequence>
<protein>
    <recommendedName>
        <fullName evidence="3">SMI1/KNR4 family protein</fullName>
    </recommendedName>
</protein>
<evidence type="ECO:0000313" key="2">
    <source>
        <dbReference type="Proteomes" id="UP001519344"/>
    </source>
</evidence>
<accession>A0ABS4I9D2</accession>
<gene>
    <name evidence="1" type="ORF">J2Z65_006814</name>
</gene>
<proteinExistence type="predicted"/>
<keyword evidence="2" id="KW-1185">Reference proteome</keyword>
<organism evidence="1 2">
    <name type="scientific">Paenibacillus aceris</name>
    <dbReference type="NCBI Taxonomy" id="869555"/>
    <lineage>
        <taxon>Bacteria</taxon>
        <taxon>Bacillati</taxon>
        <taxon>Bacillota</taxon>
        <taxon>Bacilli</taxon>
        <taxon>Bacillales</taxon>
        <taxon>Paenibacillaceae</taxon>
        <taxon>Paenibacillus</taxon>
    </lineage>
</organism>
<reference evidence="1 2" key="1">
    <citation type="submission" date="2021-03" db="EMBL/GenBank/DDBJ databases">
        <title>Genomic Encyclopedia of Type Strains, Phase IV (KMG-IV): sequencing the most valuable type-strain genomes for metagenomic binning, comparative biology and taxonomic classification.</title>
        <authorList>
            <person name="Goeker M."/>
        </authorList>
    </citation>
    <scope>NUCLEOTIDE SEQUENCE [LARGE SCALE GENOMIC DNA]</scope>
    <source>
        <strain evidence="1 2">DSM 24950</strain>
    </source>
</reference>
<dbReference type="Proteomes" id="UP001519344">
    <property type="component" value="Unassembled WGS sequence"/>
</dbReference>
<evidence type="ECO:0008006" key="3">
    <source>
        <dbReference type="Google" id="ProtNLM"/>
    </source>
</evidence>
<dbReference type="RefSeq" id="WP_167059255.1">
    <property type="nucleotide sequence ID" value="NZ_JAAOZR010000022.1"/>
</dbReference>
<comment type="caution">
    <text evidence="1">The sequence shown here is derived from an EMBL/GenBank/DDBJ whole genome shotgun (WGS) entry which is preliminary data.</text>
</comment>
<evidence type="ECO:0000313" key="1">
    <source>
        <dbReference type="EMBL" id="MBP1967542.1"/>
    </source>
</evidence>
<dbReference type="EMBL" id="JAGGKV010000036">
    <property type="protein sequence ID" value="MBP1967542.1"/>
    <property type="molecule type" value="Genomic_DNA"/>
</dbReference>